<proteinExistence type="predicted"/>
<gene>
    <name evidence="1" type="ORF">L6164_021083</name>
</gene>
<evidence type="ECO:0000313" key="1">
    <source>
        <dbReference type="EMBL" id="KAI4328751.1"/>
    </source>
</evidence>
<reference evidence="1 2" key="1">
    <citation type="journal article" date="2022" name="DNA Res.">
        <title>Chromosomal-level genome assembly of the orchid tree Bauhinia variegata (Leguminosae; Cercidoideae) supports the allotetraploid origin hypothesis of Bauhinia.</title>
        <authorList>
            <person name="Zhong Y."/>
            <person name="Chen Y."/>
            <person name="Zheng D."/>
            <person name="Pang J."/>
            <person name="Liu Y."/>
            <person name="Luo S."/>
            <person name="Meng S."/>
            <person name="Qian L."/>
            <person name="Wei D."/>
            <person name="Dai S."/>
            <person name="Zhou R."/>
        </authorList>
    </citation>
    <scope>NUCLEOTIDE SEQUENCE [LARGE SCALE GENOMIC DNA]</scope>
    <source>
        <strain evidence="1">BV-YZ2020</strain>
    </source>
</reference>
<dbReference type="Proteomes" id="UP000828941">
    <property type="component" value="Chromosome 8"/>
</dbReference>
<protein>
    <submittedName>
        <fullName evidence="1">Uncharacterized protein</fullName>
    </submittedName>
</protein>
<sequence>MADEQSLSCVTFDSECAFGAEEKKSTADSAKQAVPEKDMLPLRLFTPHGQRLHKQMCIEYGVTDRLCETCGETGQLTCFLPGFRKWALRRVTSEELSRKCNRCGEVGHNCLECDIPITYKWANDSKRKHDLDLSIEREHGRDGQGSPKGH</sequence>
<organism evidence="1 2">
    <name type="scientific">Bauhinia variegata</name>
    <name type="common">Purple orchid tree</name>
    <name type="synonym">Phanera variegata</name>
    <dbReference type="NCBI Taxonomy" id="167791"/>
    <lineage>
        <taxon>Eukaryota</taxon>
        <taxon>Viridiplantae</taxon>
        <taxon>Streptophyta</taxon>
        <taxon>Embryophyta</taxon>
        <taxon>Tracheophyta</taxon>
        <taxon>Spermatophyta</taxon>
        <taxon>Magnoliopsida</taxon>
        <taxon>eudicotyledons</taxon>
        <taxon>Gunneridae</taxon>
        <taxon>Pentapetalae</taxon>
        <taxon>rosids</taxon>
        <taxon>fabids</taxon>
        <taxon>Fabales</taxon>
        <taxon>Fabaceae</taxon>
        <taxon>Cercidoideae</taxon>
        <taxon>Cercideae</taxon>
        <taxon>Bauhiniinae</taxon>
        <taxon>Bauhinia</taxon>
    </lineage>
</organism>
<name>A0ACB9MYJ0_BAUVA</name>
<keyword evidence="2" id="KW-1185">Reference proteome</keyword>
<dbReference type="EMBL" id="CM039433">
    <property type="protein sequence ID" value="KAI4328751.1"/>
    <property type="molecule type" value="Genomic_DNA"/>
</dbReference>
<comment type="caution">
    <text evidence="1">The sequence shown here is derived from an EMBL/GenBank/DDBJ whole genome shotgun (WGS) entry which is preliminary data.</text>
</comment>
<evidence type="ECO:0000313" key="2">
    <source>
        <dbReference type="Proteomes" id="UP000828941"/>
    </source>
</evidence>
<accession>A0ACB9MYJ0</accession>